<dbReference type="Gene3D" id="1.25.40.20">
    <property type="entry name" value="Ankyrin repeat-containing domain"/>
    <property type="match status" value="1"/>
</dbReference>
<dbReference type="EMBL" id="CP036274">
    <property type="protein sequence ID" value="QDU30732.1"/>
    <property type="molecule type" value="Genomic_DNA"/>
</dbReference>
<dbReference type="Proteomes" id="UP000315017">
    <property type="component" value="Chromosome"/>
</dbReference>
<proteinExistence type="predicted"/>
<keyword evidence="2 3" id="KW-0040">ANK repeat</keyword>
<dbReference type="SMART" id="SM00248">
    <property type="entry name" value="ANK"/>
    <property type="match status" value="3"/>
</dbReference>
<dbReference type="InterPro" id="IPR036770">
    <property type="entry name" value="Ankyrin_rpt-contain_sf"/>
</dbReference>
<dbReference type="OrthoDB" id="283507at2"/>
<sequence length="208" mass="22015">MRRTLLRAAIAVITIVVIASAVGGGYYYSLPTPHSPQLADQQGVVLDEATQAKLTEIVFQAARDDDAVTIAEYLKEGFTPNVRSPRGDTLLTVAAYHDSRQVMEQLLTQPTIELEGRNRMGLTAVAAAAFKGHDEALRLLLGHGAQVDSPNSTNQTAIMFAALAGRSSTVQLLKEAGANTARQDELGNSAASLASSQGADEVLEVLAK</sequence>
<dbReference type="SUPFAM" id="SSF48403">
    <property type="entry name" value="Ankyrin repeat"/>
    <property type="match status" value="1"/>
</dbReference>
<feature type="repeat" description="ANK" evidence="3">
    <location>
        <begin position="120"/>
        <end position="152"/>
    </location>
</feature>
<keyword evidence="1" id="KW-0677">Repeat</keyword>
<keyword evidence="5" id="KW-1185">Reference proteome</keyword>
<dbReference type="InterPro" id="IPR050776">
    <property type="entry name" value="Ank_Repeat/CDKN_Inhibitor"/>
</dbReference>
<gene>
    <name evidence="4" type="ORF">ETAA8_58800</name>
</gene>
<feature type="repeat" description="ANK" evidence="3">
    <location>
        <begin position="153"/>
        <end position="185"/>
    </location>
</feature>
<evidence type="ECO:0000313" key="5">
    <source>
        <dbReference type="Proteomes" id="UP000315017"/>
    </source>
</evidence>
<name>A0A517YKH5_9BACT</name>
<dbReference type="PROSITE" id="PS50088">
    <property type="entry name" value="ANK_REPEAT"/>
    <property type="match status" value="2"/>
</dbReference>
<evidence type="ECO:0000256" key="1">
    <source>
        <dbReference type="ARBA" id="ARBA00022737"/>
    </source>
</evidence>
<dbReference type="KEGG" id="aagg:ETAA8_58800"/>
<evidence type="ECO:0000313" key="4">
    <source>
        <dbReference type="EMBL" id="QDU30732.1"/>
    </source>
</evidence>
<organism evidence="4 5">
    <name type="scientific">Anatilimnocola aggregata</name>
    <dbReference type="NCBI Taxonomy" id="2528021"/>
    <lineage>
        <taxon>Bacteria</taxon>
        <taxon>Pseudomonadati</taxon>
        <taxon>Planctomycetota</taxon>
        <taxon>Planctomycetia</taxon>
        <taxon>Pirellulales</taxon>
        <taxon>Pirellulaceae</taxon>
        <taxon>Anatilimnocola</taxon>
    </lineage>
</organism>
<dbReference type="PROSITE" id="PS50297">
    <property type="entry name" value="ANK_REP_REGION"/>
    <property type="match status" value="1"/>
</dbReference>
<dbReference type="InterPro" id="IPR002110">
    <property type="entry name" value="Ankyrin_rpt"/>
</dbReference>
<accession>A0A517YKH5</accession>
<dbReference type="RefSeq" id="WP_145096678.1">
    <property type="nucleotide sequence ID" value="NZ_CP036274.1"/>
</dbReference>
<dbReference type="PANTHER" id="PTHR24201">
    <property type="entry name" value="ANK_REP_REGION DOMAIN-CONTAINING PROTEIN"/>
    <property type="match status" value="1"/>
</dbReference>
<reference evidence="4 5" key="1">
    <citation type="submission" date="2019-02" db="EMBL/GenBank/DDBJ databases">
        <title>Deep-cultivation of Planctomycetes and their phenomic and genomic characterization uncovers novel biology.</title>
        <authorList>
            <person name="Wiegand S."/>
            <person name="Jogler M."/>
            <person name="Boedeker C."/>
            <person name="Pinto D."/>
            <person name="Vollmers J."/>
            <person name="Rivas-Marin E."/>
            <person name="Kohn T."/>
            <person name="Peeters S.H."/>
            <person name="Heuer A."/>
            <person name="Rast P."/>
            <person name="Oberbeckmann S."/>
            <person name="Bunk B."/>
            <person name="Jeske O."/>
            <person name="Meyerdierks A."/>
            <person name="Storesund J.E."/>
            <person name="Kallscheuer N."/>
            <person name="Luecker S."/>
            <person name="Lage O.M."/>
            <person name="Pohl T."/>
            <person name="Merkel B.J."/>
            <person name="Hornburger P."/>
            <person name="Mueller R.-W."/>
            <person name="Bruemmer F."/>
            <person name="Labrenz M."/>
            <person name="Spormann A.M."/>
            <person name="Op den Camp H."/>
            <person name="Overmann J."/>
            <person name="Amann R."/>
            <person name="Jetten M.S.M."/>
            <person name="Mascher T."/>
            <person name="Medema M.H."/>
            <person name="Devos D.P."/>
            <person name="Kaster A.-K."/>
            <person name="Ovreas L."/>
            <person name="Rohde M."/>
            <person name="Galperin M.Y."/>
            <person name="Jogler C."/>
        </authorList>
    </citation>
    <scope>NUCLEOTIDE SEQUENCE [LARGE SCALE GENOMIC DNA]</scope>
    <source>
        <strain evidence="4 5">ETA_A8</strain>
    </source>
</reference>
<dbReference type="Pfam" id="PF12796">
    <property type="entry name" value="Ank_2"/>
    <property type="match status" value="1"/>
</dbReference>
<dbReference type="AlphaFoldDB" id="A0A517YKH5"/>
<evidence type="ECO:0000256" key="2">
    <source>
        <dbReference type="ARBA" id="ARBA00023043"/>
    </source>
</evidence>
<evidence type="ECO:0000256" key="3">
    <source>
        <dbReference type="PROSITE-ProRule" id="PRU00023"/>
    </source>
</evidence>
<protein>
    <submittedName>
        <fullName evidence="4">Ankyrin repeats (3 copies)</fullName>
    </submittedName>
</protein>